<evidence type="ECO:0000313" key="4">
    <source>
        <dbReference type="Proteomes" id="UP000216001"/>
    </source>
</evidence>
<organism evidence="3 4">
    <name type="scientific">Providencia rettgeri</name>
    <dbReference type="NCBI Taxonomy" id="587"/>
    <lineage>
        <taxon>Bacteria</taxon>
        <taxon>Pseudomonadati</taxon>
        <taxon>Pseudomonadota</taxon>
        <taxon>Gammaproteobacteria</taxon>
        <taxon>Enterobacterales</taxon>
        <taxon>Morganellaceae</taxon>
        <taxon>Providencia</taxon>
    </lineage>
</organism>
<dbReference type="SUPFAM" id="SSF53756">
    <property type="entry name" value="UDP-Glycosyltransferase/glycogen phosphorylase"/>
    <property type="match status" value="1"/>
</dbReference>
<dbReference type="AlphaFoldDB" id="A0A264VRU5"/>
<proteinExistence type="predicted"/>
<dbReference type="Pfam" id="PF13439">
    <property type="entry name" value="Glyco_transf_4"/>
    <property type="match status" value="1"/>
</dbReference>
<sequence length="365" mass="41295">MKSILIYLPNLNCGGAESVTVRLANFLANNGYSVKLITSLGGGVLESNLDKNIEYSSLNLKNQWIALLKLPFIIRKIKPDVIFTTMKESCFIMILSKFLSFSNARMIIREANTLSLQLKEENRLVQKIKNYLIGFSYRFADEIIALSEEIKNDLIHTLNIKKNINVIPNPINFEKIEVEKNEPINCSTHLEKTSTLKLVTVARFYPQKNHIFMLEAIAAYIAKYGSVKWYLVGDGPLKKEIKSKADSLGILSNITFLGFQKNPIAIVNTCDIFVLPSLYEGFSNALLEAAALNKKIIVSDSQTTSVAFLKKIQTGVFYKNDDINDFCDKLKSLSLTSENYKTSQLMENIYNEKTIFNHYIKLIGN</sequence>
<keyword evidence="3" id="KW-0808">Transferase</keyword>
<dbReference type="EMBL" id="NOWC01000015">
    <property type="protein sequence ID" value="OZS74031.1"/>
    <property type="molecule type" value="Genomic_DNA"/>
</dbReference>
<evidence type="ECO:0000259" key="1">
    <source>
        <dbReference type="Pfam" id="PF00534"/>
    </source>
</evidence>
<evidence type="ECO:0000259" key="2">
    <source>
        <dbReference type="Pfam" id="PF13439"/>
    </source>
</evidence>
<accession>A0A264VRU5</accession>
<comment type="caution">
    <text evidence="3">The sequence shown here is derived from an EMBL/GenBank/DDBJ whole genome shotgun (WGS) entry which is preliminary data.</text>
</comment>
<gene>
    <name evidence="3" type="ORF">CHI95_13130</name>
</gene>
<dbReference type="Pfam" id="PF00534">
    <property type="entry name" value="Glycos_transf_1"/>
    <property type="match status" value="1"/>
</dbReference>
<dbReference type="InterPro" id="IPR028098">
    <property type="entry name" value="Glyco_trans_4-like_N"/>
</dbReference>
<protein>
    <submittedName>
        <fullName evidence="3">Glycosyl transferase</fullName>
    </submittedName>
</protein>
<dbReference type="Gene3D" id="3.40.50.2000">
    <property type="entry name" value="Glycogen Phosphorylase B"/>
    <property type="match status" value="2"/>
</dbReference>
<name>A0A264VRU5_PRORE</name>
<dbReference type="CDD" id="cd03811">
    <property type="entry name" value="GT4_GT28_WabH-like"/>
    <property type="match status" value="1"/>
</dbReference>
<dbReference type="Proteomes" id="UP000216001">
    <property type="component" value="Unassembled WGS sequence"/>
</dbReference>
<dbReference type="InterPro" id="IPR001296">
    <property type="entry name" value="Glyco_trans_1"/>
</dbReference>
<dbReference type="RefSeq" id="WP_094961842.1">
    <property type="nucleotide sequence ID" value="NZ_NOWC01000015.1"/>
</dbReference>
<dbReference type="PANTHER" id="PTHR12526">
    <property type="entry name" value="GLYCOSYLTRANSFERASE"/>
    <property type="match status" value="1"/>
</dbReference>
<feature type="domain" description="Glycosyl transferase family 1" evidence="1">
    <location>
        <begin position="192"/>
        <end position="337"/>
    </location>
</feature>
<reference evidence="3 4" key="1">
    <citation type="submission" date="2017-07" db="EMBL/GenBank/DDBJ databases">
        <title>blaIMP-27 on transferable plasmids in Proteus mirabilis and Providencia rettgeri.</title>
        <authorList>
            <person name="Potter R."/>
        </authorList>
    </citation>
    <scope>NUCLEOTIDE SEQUENCE [LARGE SCALE GENOMIC DNA]</scope>
    <source>
        <strain evidence="3 4">PR1</strain>
    </source>
</reference>
<evidence type="ECO:0000313" key="3">
    <source>
        <dbReference type="EMBL" id="OZS74031.1"/>
    </source>
</evidence>
<feature type="domain" description="Glycosyltransferase subfamily 4-like N-terminal" evidence="2">
    <location>
        <begin position="14"/>
        <end position="174"/>
    </location>
</feature>
<dbReference type="GO" id="GO:0016757">
    <property type="term" value="F:glycosyltransferase activity"/>
    <property type="evidence" value="ECO:0007669"/>
    <property type="project" value="UniProtKB-ARBA"/>
</dbReference>